<dbReference type="WBParaSite" id="ES5_v2.g23023.t1">
    <property type="protein sequence ID" value="ES5_v2.g23023.t1"/>
    <property type="gene ID" value="ES5_v2.g23023"/>
</dbReference>
<name>A0AC34FZV3_9BILA</name>
<sequence>MDDNEAVSSILDNESRGKRSSEELFAEILESIEEYTYENVGALISNKSKVLTILKTHRPIKIGTYHHGLLLNLREKGRLIVFEFKNKSMVREYCQRSDKNNLWECTDCRRQYVHELQSSRCHVYLVNGIVFIPLDHACKPRDYEIVMQFQKYLEEGDVKKARSMIFLINFTYGESSLANVINVIENKTLPTSSISAKNGKINENKIVTKTSANSKRKLNNNECTTSSPDKPSAAKKSKGENKVSKKTEADISSNHKNIITMLKKETTTPIPTTSFLFEKPSTLALKRICSKMEIQYCKEAMNFWKEIKFTEINTVSTNIQTQKFKTKNFYKILSNFFTGKFCDYSQIYYAINMAFGEKLVAENELPYEEIELLCSKYTVTERHFEFIAKFIPCRILIFDSENKEEPRKYGRWENGSSKLLTLVLSFLNRKYSVIVDF</sequence>
<evidence type="ECO:0000313" key="1">
    <source>
        <dbReference type="Proteomes" id="UP000887579"/>
    </source>
</evidence>
<organism evidence="1 2">
    <name type="scientific">Panagrolaimus sp. ES5</name>
    <dbReference type="NCBI Taxonomy" id="591445"/>
    <lineage>
        <taxon>Eukaryota</taxon>
        <taxon>Metazoa</taxon>
        <taxon>Ecdysozoa</taxon>
        <taxon>Nematoda</taxon>
        <taxon>Chromadorea</taxon>
        <taxon>Rhabditida</taxon>
        <taxon>Tylenchina</taxon>
        <taxon>Panagrolaimomorpha</taxon>
        <taxon>Panagrolaimoidea</taxon>
        <taxon>Panagrolaimidae</taxon>
        <taxon>Panagrolaimus</taxon>
    </lineage>
</organism>
<evidence type="ECO:0000313" key="2">
    <source>
        <dbReference type="WBParaSite" id="ES5_v2.g23023.t1"/>
    </source>
</evidence>
<protein>
    <submittedName>
        <fullName evidence="2">Uncharacterized protein</fullName>
    </submittedName>
</protein>
<proteinExistence type="predicted"/>
<accession>A0AC34FZV3</accession>
<dbReference type="Proteomes" id="UP000887579">
    <property type="component" value="Unplaced"/>
</dbReference>
<reference evidence="2" key="1">
    <citation type="submission" date="2022-11" db="UniProtKB">
        <authorList>
            <consortium name="WormBaseParasite"/>
        </authorList>
    </citation>
    <scope>IDENTIFICATION</scope>
</reference>